<dbReference type="FunFam" id="3.90.190.20:FF:000006">
    <property type="entry name" value="UDP-N-acetylmuramoyl-L-alanyl-D-glutamate--2,6-diaminopimelate ligase"/>
    <property type="match status" value="1"/>
</dbReference>
<feature type="binding site" evidence="15">
    <location>
        <position position="150"/>
    </location>
    <ligand>
        <name>UDP-N-acetyl-alpha-D-muramoyl-L-alanyl-D-glutamate</name>
        <dbReference type="ChEBI" id="CHEBI:83900"/>
    </ligand>
</feature>
<dbReference type="PANTHER" id="PTHR23135:SF4">
    <property type="entry name" value="UDP-N-ACETYLMURAMOYL-L-ALANYL-D-GLUTAMATE--2,6-DIAMINOPIMELATE LIGASE MURE HOMOLOG, CHLOROPLASTIC"/>
    <property type="match status" value="1"/>
</dbReference>
<dbReference type="Pfam" id="PF02875">
    <property type="entry name" value="Mur_ligase_C"/>
    <property type="match status" value="1"/>
</dbReference>
<dbReference type="GO" id="GO:0008765">
    <property type="term" value="F:UDP-N-acetylmuramoylalanyl-D-glutamate-2,6-diaminopimelate ligase activity"/>
    <property type="evidence" value="ECO:0007669"/>
    <property type="project" value="UniProtKB-UniRule"/>
</dbReference>
<dbReference type="eggNOG" id="COG0769">
    <property type="taxonomic scope" value="Bacteria"/>
</dbReference>
<dbReference type="Gene3D" id="3.40.1390.10">
    <property type="entry name" value="MurE/MurF, N-terminal domain"/>
    <property type="match status" value="1"/>
</dbReference>
<comment type="subcellular location">
    <subcellularLocation>
        <location evidence="15 16">Cytoplasm</location>
    </subcellularLocation>
</comment>
<dbReference type="GO" id="GO:0051301">
    <property type="term" value="P:cell division"/>
    <property type="evidence" value="ECO:0007669"/>
    <property type="project" value="UniProtKB-KW"/>
</dbReference>
<keyword evidence="5 15" id="KW-0573">Peptidoglycan synthesis</keyword>
<dbReference type="GO" id="GO:0009252">
    <property type="term" value="P:peptidoglycan biosynthetic process"/>
    <property type="evidence" value="ECO:0007669"/>
    <property type="project" value="UniProtKB-UniRule"/>
</dbReference>
<feature type="binding site" evidence="15">
    <location>
        <position position="458"/>
    </location>
    <ligand>
        <name>meso-2,6-diaminopimelate</name>
        <dbReference type="ChEBI" id="CHEBI:57791"/>
    </ligand>
</feature>
<comment type="similarity">
    <text evidence="2 15">Belongs to the MurCDEF family. MurE subfamily.</text>
</comment>
<dbReference type="Gene3D" id="3.40.1190.10">
    <property type="entry name" value="Mur-like, catalytic domain"/>
    <property type="match status" value="1"/>
</dbReference>
<evidence type="ECO:0000313" key="21">
    <source>
        <dbReference type="Proteomes" id="UP000000271"/>
    </source>
</evidence>
<evidence type="ECO:0000256" key="8">
    <source>
        <dbReference type="ARBA" id="ARBA00050251"/>
    </source>
</evidence>
<keyword evidence="3 15" id="KW-0132">Cell division</keyword>
<evidence type="ECO:0000256" key="14">
    <source>
        <dbReference type="ARBA" id="ARBA00081560"/>
    </source>
</evidence>
<dbReference type="STRING" id="439292.Bsel_1650"/>
<dbReference type="InterPro" id="IPR005761">
    <property type="entry name" value="UDP-N-AcMur-Glu-dNH2Pim_ligase"/>
</dbReference>
<keyword evidence="15" id="KW-0067">ATP-binding</keyword>
<dbReference type="InterPro" id="IPR035911">
    <property type="entry name" value="MurE/MurF_N"/>
</dbReference>
<feature type="domain" description="Mur ligase N-terminal catalytic" evidence="17">
    <location>
        <begin position="24"/>
        <end position="95"/>
    </location>
</feature>
<accession>D6XTM3</accession>
<dbReference type="HAMAP" id="MF_00208">
    <property type="entry name" value="MurE"/>
    <property type="match status" value="1"/>
</dbReference>
<feature type="modified residue" description="N6-carboxylysine" evidence="15">
    <location>
        <position position="218"/>
    </location>
</feature>
<dbReference type="Proteomes" id="UP000000271">
    <property type="component" value="Chromosome"/>
</dbReference>
<dbReference type="SUPFAM" id="SSF53623">
    <property type="entry name" value="MurD-like peptide ligases, catalytic domain"/>
    <property type="match status" value="1"/>
</dbReference>
<feature type="binding site" evidence="15">
    <location>
        <begin position="109"/>
        <end position="115"/>
    </location>
    <ligand>
        <name>ATP</name>
        <dbReference type="ChEBI" id="CHEBI:30616"/>
    </ligand>
</feature>
<dbReference type="EMBL" id="CP001791">
    <property type="protein sequence ID" value="ADH99159.1"/>
    <property type="molecule type" value="Genomic_DNA"/>
</dbReference>
<dbReference type="InterPro" id="IPR036615">
    <property type="entry name" value="Mur_ligase_C_dom_sf"/>
</dbReference>
<feature type="binding site" evidence="15">
    <location>
        <position position="462"/>
    </location>
    <ligand>
        <name>meso-2,6-diaminopimelate</name>
        <dbReference type="ChEBI" id="CHEBI:57791"/>
    </ligand>
</feature>
<gene>
    <name evidence="15" type="primary">murE</name>
    <name evidence="20" type="ordered locus">Bsel_1650</name>
</gene>
<keyword evidence="21" id="KW-1185">Reference proteome</keyword>
<protein>
    <recommendedName>
        <fullName evidence="11 15">UDP-N-acetylmuramoyl-L-alanyl-D-glutamate--2,6-diaminopimelate ligase</fullName>
        <ecNumber evidence="10 15">6.3.2.13</ecNumber>
    </recommendedName>
    <alternativeName>
        <fullName evidence="12 15">Meso-A2pm-adding enzyme</fullName>
    </alternativeName>
    <alternativeName>
        <fullName evidence="13 15">Meso-diaminopimelate-adding enzyme</fullName>
    </alternativeName>
    <alternativeName>
        <fullName evidence="14 15">UDP-MurNAc-L-Ala-D-Glu:meso-diaminopimelate ligase</fullName>
    </alternativeName>
    <alternativeName>
        <fullName evidence="15">UDP-MurNAc-tripeptide synthetase</fullName>
    </alternativeName>
    <alternativeName>
        <fullName evidence="15">UDP-N-acetylmuramyl-tripeptide synthetase</fullName>
    </alternativeName>
</protein>
<dbReference type="InterPro" id="IPR013221">
    <property type="entry name" value="Mur_ligase_cen"/>
</dbReference>
<dbReference type="GO" id="GO:0005524">
    <property type="term" value="F:ATP binding"/>
    <property type="evidence" value="ECO:0007669"/>
    <property type="project" value="UniProtKB-UniRule"/>
</dbReference>
<dbReference type="NCBIfam" id="TIGR01085">
    <property type="entry name" value="murE"/>
    <property type="match status" value="1"/>
</dbReference>
<comment type="catalytic activity">
    <reaction evidence="8 15">
        <text>UDP-N-acetyl-alpha-D-muramoyl-L-alanyl-D-glutamate + meso-2,6-diaminopimelate + ATP = UDP-N-acetyl-alpha-D-muramoyl-L-alanyl-gamma-D-glutamyl-meso-2,6-diaminopimelate + ADP + phosphate + H(+)</text>
        <dbReference type="Rhea" id="RHEA:23676"/>
        <dbReference type="ChEBI" id="CHEBI:15378"/>
        <dbReference type="ChEBI" id="CHEBI:30616"/>
        <dbReference type="ChEBI" id="CHEBI:43474"/>
        <dbReference type="ChEBI" id="CHEBI:57791"/>
        <dbReference type="ChEBI" id="CHEBI:83900"/>
        <dbReference type="ChEBI" id="CHEBI:83905"/>
        <dbReference type="ChEBI" id="CHEBI:456216"/>
        <dbReference type="EC" id="6.3.2.13"/>
    </reaction>
</comment>
<evidence type="ECO:0000256" key="5">
    <source>
        <dbReference type="ARBA" id="ARBA00022984"/>
    </source>
</evidence>
<proteinExistence type="inferred from homology"/>
<reference evidence="20" key="1">
    <citation type="submission" date="2009-10" db="EMBL/GenBank/DDBJ databases">
        <title>Complete sequence of Bacillus selenitireducens MLS10.</title>
        <authorList>
            <consortium name="US DOE Joint Genome Institute"/>
            <person name="Lucas S."/>
            <person name="Copeland A."/>
            <person name="Lapidus A."/>
            <person name="Glavina del Rio T."/>
            <person name="Dalin E."/>
            <person name="Tice H."/>
            <person name="Bruce D."/>
            <person name="Goodwin L."/>
            <person name="Pitluck S."/>
            <person name="Sims D."/>
            <person name="Brettin T."/>
            <person name="Detter J.C."/>
            <person name="Han C."/>
            <person name="Larimer F."/>
            <person name="Land M."/>
            <person name="Hauser L."/>
            <person name="Kyrpides N."/>
            <person name="Ovchinnikova G."/>
            <person name="Stolz J."/>
        </authorList>
    </citation>
    <scope>NUCLEOTIDE SEQUENCE [LARGE SCALE GENOMIC DNA]</scope>
    <source>
        <strain evidence="20">MLS10</strain>
    </source>
</reference>
<feature type="binding site" evidence="15">
    <location>
        <position position="178"/>
    </location>
    <ligand>
        <name>UDP-N-acetyl-alpha-D-muramoyl-L-alanyl-D-glutamate</name>
        <dbReference type="ChEBI" id="CHEBI:83900"/>
    </ligand>
</feature>
<organism evidence="20 21">
    <name type="scientific">Bacillus selenitireducens (strain ATCC 700615 / DSM 15326 / MLS10)</name>
    <dbReference type="NCBI Taxonomy" id="439292"/>
    <lineage>
        <taxon>Bacteria</taxon>
        <taxon>Bacillati</taxon>
        <taxon>Bacillota</taxon>
        <taxon>Bacilli</taxon>
        <taxon>Bacillales</taxon>
        <taxon>Bacillaceae</taxon>
        <taxon>Salisediminibacterium</taxon>
    </lineage>
</organism>
<dbReference type="SUPFAM" id="SSF53244">
    <property type="entry name" value="MurD-like peptide ligases, peptide-binding domain"/>
    <property type="match status" value="1"/>
</dbReference>
<evidence type="ECO:0000256" key="11">
    <source>
        <dbReference type="ARBA" id="ARBA00072883"/>
    </source>
</evidence>
<evidence type="ECO:0000259" key="19">
    <source>
        <dbReference type="Pfam" id="PF08245"/>
    </source>
</evidence>
<evidence type="ECO:0000259" key="18">
    <source>
        <dbReference type="Pfam" id="PF02875"/>
    </source>
</evidence>
<name>D6XTM3_BACIE</name>
<feature type="binding site" evidence="15">
    <location>
        <begin position="151"/>
        <end position="152"/>
    </location>
    <ligand>
        <name>UDP-N-acetyl-alpha-D-muramoyl-L-alanyl-D-glutamate</name>
        <dbReference type="ChEBI" id="CHEBI:83900"/>
    </ligand>
</feature>
<evidence type="ECO:0000256" key="1">
    <source>
        <dbReference type="ARBA" id="ARBA00004752"/>
    </source>
</evidence>
<dbReference type="InterPro" id="IPR036565">
    <property type="entry name" value="Mur-like_cat_sf"/>
</dbReference>
<comment type="caution">
    <text evidence="15">Lacks conserved residue(s) required for the propagation of feature annotation.</text>
</comment>
<dbReference type="GO" id="GO:0071555">
    <property type="term" value="P:cell wall organization"/>
    <property type="evidence" value="ECO:0007669"/>
    <property type="project" value="UniProtKB-KW"/>
</dbReference>
<feature type="binding site" evidence="15">
    <location>
        <position position="186"/>
    </location>
    <ligand>
        <name>UDP-N-acetyl-alpha-D-muramoyl-L-alanyl-D-glutamate</name>
        <dbReference type="ChEBI" id="CHEBI:83900"/>
    </ligand>
</feature>
<feature type="short sequence motif" description="Meso-diaminopimelate recognition motif" evidence="15">
    <location>
        <begin position="408"/>
        <end position="411"/>
    </location>
</feature>
<dbReference type="NCBIfam" id="NF001126">
    <property type="entry name" value="PRK00139.1-4"/>
    <property type="match status" value="1"/>
</dbReference>
<dbReference type="NCBIfam" id="NF001124">
    <property type="entry name" value="PRK00139.1-2"/>
    <property type="match status" value="1"/>
</dbReference>
<evidence type="ECO:0000256" key="2">
    <source>
        <dbReference type="ARBA" id="ARBA00005898"/>
    </source>
</evidence>
<keyword evidence="15" id="KW-0436">Ligase</keyword>
<dbReference type="GO" id="GO:0008360">
    <property type="term" value="P:regulation of cell shape"/>
    <property type="evidence" value="ECO:0007669"/>
    <property type="project" value="UniProtKB-KW"/>
</dbReference>
<keyword evidence="6 15" id="KW-0131">Cell cycle</keyword>
<comment type="cofactor">
    <cofactor evidence="15">
        <name>Mg(2+)</name>
        <dbReference type="ChEBI" id="CHEBI:18420"/>
    </cofactor>
</comment>
<dbReference type="GO" id="GO:0000287">
    <property type="term" value="F:magnesium ion binding"/>
    <property type="evidence" value="ECO:0007669"/>
    <property type="project" value="UniProtKB-UniRule"/>
</dbReference>
<evidence type="ECO:0000256" key="6">
    <source>
        <dbReference type="ARBA" id="ARBA00023306"/>
    </source>
</evidence>
<dbReference type="KEGG" id="bse:Bsel_1650"/>
<evidence type="ECO:0000256" key="3">
    <source>
        <dbReference type="ARBA" id="ARBA00022618"/>
    </source>
</evidence>
<dbReference type="AlphaFoldDB" id="D6XTM3"/>
<keyword evidence="15" id="KW-0547">Nucleotide-binding</keyword>
<dbReference type="PANTHER" id="PTHR23135">
    <property type="entry name" value="MUR LIGASE FAMILY MEMBER"/>
    <property type="match status" value="1"/>
</dbReference>
<dbReference type="Pfam" id="PF01225">
    <property type="entry name" value="Mur_ligase"/>
    <property type="match status" value="1"/>
</dbReference>
<evidence type="ECO:0000256" key="12">
    <source>
        <dbReference type="ARBA" id="ARBA00075482"/>
    </source>
</evidence>
<comment type="PTM">
    <text evidence="15">Carboxylation is probably crucial for Mg(2+) binding and, consequently, for the gamma-phosphate positioning of ATP.</text>
</comment>
<evidence type="ECO:0000256" key="9">
    <source>
        <dbReference type="ARBA" id="ARBA00056782"/>
    </source>
</evidence>
<evidence type="ECO:0000256" key="10">
    <source>
        <dbReference type="ARBA" id="ARBA00066633"/>
    </source>
</evidence>
<keyword evidence="4 15" id="KW-0133">Cell shape</keyword>
<evidence type="ECO:0000256" key="7">
    <source>
        <dbReference type="ARBA" id="ARBA00023316"/>
    </source>
</evidence>
<evidence type="ECO:0000256" key="13">
    <source>
        <dbReference type="ARBA" id="ARBA00076158"/>
    </source>
</evidence>
<keyword evidence="7 15" id="KW-0961">Cell wall biogenesis/degradation</keyword>
<feature type="binding site" evidence="15">
    <location>
        <begin position="408"/>
        <end position="411"/>
    </location>
    <ligand>
        <name>meso-2,6-diaminopimelate</name>
        <dbReference type="ChEBI" id="CHEBI:57791"/>
    </ligand>
</feature>
<dbReference type="Gene3D" id="3.90.190.20">
    <property type="entry name" value="Mur ligase, C-terminal domain"/>
    <property type="match status" value="1"/>
</dbReference>
<feature type="domain" description="Mur ligase central" evidence="19">
    <location>
        <begin position="107"/>
        <end position="313"/>
    </location>
</feature>
<evidence type="ECO:0000313" key="20">
    <source>
        <dbReference type="EMBL" id="ADH99159.1"/>
    </source>
</evidence>
<dbReference type="InterPro" id="IPR004101">
    <property type="entry name" value="Mur_ligase_C"/>
</dbReference>
<feature type="binding site" evidence="15">
    <location>
        <position position="384"/>
    </location>
    <ligand>
        <name>meso-2,6-diaminopimelate</name>
        <dbReference type="ChEBI" id="CHEBI:57791"/>
    </ligand>
</feature>
<evidence type="ECO:0000259" key="17">
    <source>
        <dbReference type="Pfam" id="PF01225"/>
    </source>
</evidence>
<keyword evidence="15" id="KW-0963">Cytoplasm</keyword>
<dbReference type="EC" id="6.3.2.13" evidence="10 15"/>
<comment type="function">
    <text evidence="9 15">Catalyzes the addition of meso-diaminopimelic acid to the nucleotide precursor UDP-N-acetylmuramoyl-L-alanyl-D-glutamate (UMAG) in the biosynthesis of bacterial cell-wall peptidoglycan.</text>
</comment>
<feature type="domain" description="Mur ligase C-terminal" evidence="18">
    <location>
        <begin position="335"/>
        <end position="460"/>
    </location>
</feature>
<dbReference type="Pfam" id="PF08245">
    <property type="entry name" value="Mur_ligase_M"/>
    <property type="match status" value="1"/>
</dbReference>
<comment type="pathway">
    <text evidence="1 15 16">Cell wall biogenesis; peptidoglycan biosynthesis.</text>
</comment>
<dbReference type="GO" id="GO:0005737">
    <property type="term" value="C:cytoplasm"/>
    <property type="evidence" value="ECO:0007669"/>
    <property type="project" value="UniProtKB-SubCell"/>
</dbReference>
<sequence length="489" mass="53925">MMKIRELLDHISPCRVKGDLDQDIKSLEMDSRLVSEGALFFCIRGFTVDGHDYAAQAADRGAVAFLTEEELPVDGTQLIVRDSRRAMAQLAARFYNYPSDRMTMIGVTGTNGKTSVTHFIQDLLKRAGTEAGMIGTMYTELKGIQTETVNTTPESFTLQKRLNEMYLAGAEAVTMEVSSHALHLGRVHGTAFDVAVFTNLSQDHLDYHQTMDQYAQAKSLLFSQLGSGGETDAYKRAVINVDDSYADIMLGASAVPVITYGIEKPCDVRAEDLEVSPEGIRFTIRLNQQSYPVQLKLAGTFSVYNALAAFAAVYAIGIEPEQAARFLSELPQVRGRFERVETDAPFHVIVDYAHTPDGLENVIRTAKETTDRPVTVVFGCGGDRDRKKRPLMGKLAEDLADHVILTSDNPRSENPEAIIQDILSGMSKDNHTVQTDRKAAITHAIMNATEGEVIVIAGKGHETYQITGDVTLDFDDRKVSLEAVKERYS</sequence>
<evidence type="ECO:0000256" key="15">
    <source>
        <dbReference type="HAMAP-Rule" id="MF_00208"/>
    </source>
</evidence>
<dbReference type="UniPathway" id="UPA00219"/>
<evidence type="ECO:0000256" key="4">
    <source>
        <dbReference type="ARBA" id="ARBA00022960"/>
    </source>
</evidence>
<dbReference type="SUPFAM" id="SSF63418">
    <property type="entry name" value="MurE/MurF N-terminal domain"/>
    <property type="match status" value="1"/>
</dbReference>
<feature type="binding site" evidence="15">
    <location>
        <position position="31"/>
    </location>
    <ligand>
        <name>UDP-N-acetyl-alpha-D-muramoyl-L-alanyl-D-glutamate</name>
        <dbReference type="ChEBI" id="CHEBI:83900"/>
    </ligand>
</feature>
<keyword evidence="15" id="KW-0460">Magnesium</keyword>
<dbReference type="InterPro" id="IPR000713">
    <property type="entry name" value="Mur_ligase_N"/>
</dbReference>
<dbReference type="HOGENOM" id="CLU_022291_4_1_9"/>
<evidence type="ECO:0000256" key="16">
    <source>
        <dbReference type="RuleBase" id="RU004135"/>
    </source>
</evidence>